<feature type="domain" description="HTH araC/xylS-type" evidence="4">
    <location>
        <begin position="181"/>
        <end position="279"/>
    </location>
</feature>
<dbReference type="GO" id="GO:0003700">
    <property type="term" value="F:DNA-binding transcription factor activity"/>
    <property type="evidence" value="ECO:0007669"/>
    <property type="project" value="InterPro"/>
</dbReference>
<dbReference type="PANTHER" id="PTHR43280:SF2">
    <property type="entry name" value="HTH-TYPE TRANSCRIPTIONAL REGULATOR EXSA"/>
    <property type="match status" value="1"/>
</dbReference>
<organism evidence="5 6">
    <name type="scientific">Paenibacillus selenitireducens</name>
    <dbReference type="NCBI Taxonomy" id="1324314"/>
    <lineage>
        <taxon>Bacteria</taxon>
        <taxon>Bacillati</taxon>
        <taxon>Bacillota</taxon>
        <taxon>Bacilli</taxon>
        <taxon>Bacillales</taxon>
        <taxon>Paenibacillaceae</taxon>
        <taxon>Paenibacillus</taxon>
    </lineage>
</organism>
<keyword evidence="2" id="KW-0238">DNA-binding</keyword>
<dbReference type="InterPro" id="IPR018060">
    <property type="entry name" value="HTH_AraC"/>
</dbReference>
<evidence type="ECO:0000256" key="3">
    <source>
        <dbReference type="ARBA" id="ARBA00023163"/>
    </source>
</evidence>
<protein>
    <recommendedName>
        <fullName evidence="4">HTH araC/xylS-type domain-containing protein</fullName>
    </recommendedName>
</protein>
<dbReference type="EMBL" id="MSZX01000001">
    <property type="protein sequence ID" value="OPA81195.1"/>
    <property type="molecule type" value="Genomic_DNA"/>
</dbReference>
<dbReference type="SUPFAM" id="SSF46689">
    <property type="entry name" value="Homeodomain-like"/>
    <property type="match status" value="2"/>
</dbReference>
<dbReference type="Pfam" id="PF07883">
    <property type="entry name" value="Cupin_2"/>
    <property type="match status" value="1"/>
</dbReference>
<dbReference type="InterPro" id="IPR013096">
    <property type="entry name" value="Cupin_2"/>
</dbReference>
<keyword evidence="3" id="KW-0804">Transcription</keyword>
<proteinExistence type="predicted"/>
<evidence type="ECO:0000256" key="1">
    <source>
        <dbReference type="ARBA" id="ARBA00023015"/>
    </source>
</evidence>
<dbReference type="Gene3D" id="1.10.10.60">
    <property type="entry name" value="Homeodomain-like"/>
    <property type="match status" value="2"/>
</dbReference>
<evidence type="ECO:0000313" key="5">
    <source>
        <dbReference type="EMBL" id="OPA81195.1"/>
    </source>
</evidence>
<dbReference type="InterPro" id="IPR009057">
    <property type="entry name" value="Homeodomain-like_sf"/>
</dbReference>
<dbReference type="PANTHER" id="PTHR43280">
    <property type="entry name" value="ARAC-FAMILY TRANSCRIPTIONAL REGULATOR"/>
    <property type="match status" value="1"/>
</dbReference>
<keyword evidence="1" id="KW-0805">Transcription regulation</keyword>
<dbReference type="InterPro" id="IPR037923">
    <property type="entry name" value="HTH-like"/>
</dbReference>
<keyword evidence="6" id="KW-1185">Reference proteome</keyword>
<accession>A0A1T2XN15</accession>
<dbReference type="GO" id="GO:0043565">
    <property type="term" value="F:sequence-specific DNA binding"/>
    <property type="evidence" value="ECO:0007669"/>
    <property type="project" value="InterPro"/>
</dbReference>
<dbReference type="SUPFAM" id="SSF51215">
    <property type="entry name" value="Regulatory protein AraC"/>
    <property type="match status" value="1"/>
</dbReference>
<dbReference type="SMART" id="SM00342">
    <property type="entry name" value="HTH_ARAC"/>
    <property type="match status" value="1"/>
</dbReference>
<dbReference type="STRING" id="1324314.BVG16_02380"/>
<dbReference type="AlphaFoldDB" id="A0A1T2XN15"/>
<name>A0A1T2XN15_9BACL</name>
<dbReference type="InterPro" id="IPR020449">
    <property type="entry name" value="Tscrpt_reg_AraC-type_HTH"/>
</dbReference>
<dbReference type="CDD" id="cd02209">
    <property type="entry name" value="cupin_XRE_C"/>
    <property type="match status" value="1"/>
</dbReference>
<dbReference type="Proteomes" id="UP000190188">
    <property type="component" value="Unassembled WGS sequence"/>
</dbReference>
<dbReference type="PRINTS" id="PR00032">
    <property type="entry name" value="HTHARAC"/>
</dbReference>
<dbReference type="InterPro" id="IPR014710">
    <property type="entry name" value="RmlC-like_jellyroll"/>
</dbReference>
<dbReference type="Gene3D" id="2.60.120.10">
    <property type="entry name" value="Jelly Rolls"/>
    <property type="match status" value="1"/>
</dbReference>
<evidence type="ECO:0000256" key="2">
    <source>
        <dbReference type="ARBA" id="ARBA00023125"/>
    </source>
</evidence>
<evidence type="ECO:0000259" key="4">
    <source>
        <dbReference type="PROSITE" id="PS01124"/>
    </source>
</evidence>
<evidence type="ECO:0000313" key="6">
    <source>
        <dbReference type="Proteomes" id="UP000190188"/>
    </source>
</evidence>
<dbReference type="Pfam" id="PF12833">
    <property type="entry name" value="HTH_18"/>
    <property type="match status" value="1"/>
</dbReference>
<dbReference type="PROSITE" id="PS01124">
    <property type="entry name" value="HTH_ARAC_FAMILY_2"/>
    <property type="match status" value="1"/>
</dbReference>
<reference evidence="5 6" key="1">
    <citation type="submission" date="2017-01" db="EMBL/GenBank/DDBJ databases">
        <title>Genome analysis of Paenibacillus selenitrireducens ES3-24.</title>
        <authorList>
            <person name="Xu D."/>
            <person name="Yao R."/>
            <person name="Zheng S."/>
        </authorList>
    </citation>
    <scope>NUCLEOTIDE SEQUENCE [LARGE SCALE GENOMIC DNA]</scope>
    <source>
        <strain evidence="5 6">ES3-24</strain>
    </source>
</reference>
<gene>
    <name evidence="5" type="ORF">BVG16_02380</name>
</gene>
<sequence length="281" mass="32444">MIVAFVEHRRYPSEFQFAAHYIVSDFTFLAHWHTEVELLYVLEGHLTIGINQVTYELHAGDIAVIGSGDIHYYSGSSEKARAIMVIFHPKMIGYERGWKIHNQFISPVMTASSFQADEQESIKQAFLHAIEEFEHRGSGWEMFAVSEVNKICAMLTRISDQKGSLQEAWNKLALRNTEIMQNALHYIEEKYNEDINLEDTAKILNVSPFYFSRLFNKTVGMNFRSYINHLRMNRAYSMIVNTDQSLSTIAMECGFQSIRSFNRVFKSVKGISPSSFRQHNS</sequence>
<comment type="caution">
    <text evidence="5">The sequence shown here is derived from an EMBL/GenBank/DDBJ whole genome shotgun (WGS) entry which is preliminary data.</text>
</comment>